<feature type="transmembrane region" description="Helical" evidence="8">
    <location>
        <begin position="329"/>
        <end position="350"/>
    </location>
</feature>
<reference evidence="9 10" key="1">
    <citation type="submission" date="2021-01" db="EMBL/GenBank/DDBJ databases">
        <title>FDA dAtabase for Regulatory Grade micrObial Sequences (FDA-ARGOS): Supporting development and validation of Infectious Disease Dx tests.</title>
        <authorList>
            <person name="Sproer C."/>
            <person name="Gronow S."/>
            <person name="Severitt S."/>
            <person name="Schroder I."/>
            <person name="Tallon L."/>
            <person name="Sadzewicz L."/>
            <person name="Zhao X."/>
            <person name="Boylan J."/>
            <person name="Ott S."/>
            <person name="Bowen H."/>
            <person name="Vavikolanu K."/>
            <person name="Mehta A."/>
            <person name="Aluvathingal J."/>
            <person name="Nadendla S."/>
            <person name="Lowell S."/>
            <person name="Myers T."/>
            <person name="Yan Y."/>
            <person name="Sichtig H."/>
        </authorList>
    </citation>
    <scope>NUCLEOTIDE SEQUENCE [LARGE SCALE GENOMIC DNA]</scope>
    <source>
        <strain evidence="9 10">FDAARGOS_1096</strain>
    </source>
</reference>
<dbReference type="GO" id="GO:0000319">
    <property type="term" value="F:sulfite transmembrane transporter activity"/>
    <property type="evidence" value="ECO:0007669"/>
    <property type="project" value="TreeGrafter"/>
</dbReference>
<evidence type="ECO:0000256" key="6">
    <source>
        <dbReference type="ARBA" id="ARBA00022989"/>
    </source>
</evidence>
<dbReference type="InterPro" id="IPR004695">
    <property type="entry name" value="SLAC1/Mae1/Ssu1/TehA"/>
</dbReference>
<evidence type="ECO:0000256" key="8">
    <source>
        <dbReference type="SAM" id="Phobius"/>
    </source>
</evidence>
<evidence type="ECO:0000256" key="7">
    <source>
        <dbReference type="ARBA" id="ARBA00023136"/>
    </source>
</evidence>
<keyword evidence="4" id="KW-1003">Cell membrane</keyword>
<dbReference type="EMBL" id="CP068176">
    <property type="protein sequence ID" value="QQT87037.1"/>
    <property type="molecule type" value="Genomic_DNA"/>
</dbReference>
<evidence type="ECO:0000256" key="4">
    <source>
        <dbReference type="ARBA" id="ARBA00022475"/>
    </source>
</evidence>
<feature type="transmembrane region" description="Helical" evidence="8">
    <location>
        <begin position="90"/>
        <end position="114"/>
    </location>
</feature>
<sequence length="379" mass="42156">MNILFDQMQLKQKLIREFTPNWFAVVMGTGVVALILAHFPFASSSFYRLGMMLWIFNSALFIVFSVLYLARWFFYPEEAKQILSHPTMSLFLGTIPMALATVLNGFLSYGVPLFGELAVLIALKLWYLDVLLAILVGWIVPFCMFSRQQHTLPSMTAMWLLPIVAAEVAASSGGLILNVAPDLPNAVTILWGSYILWGTSVLPAFLVLAILILRLALHQIPPKELAISSWLSIGPIGTGALAMLLLGQAAPQVLQQHNLQLLGPFLQHSGLFIALVFVGVGIWWLGIAIFASLHHLRQGIPFNLGWWGLTFPLGVFILALQQLALQLQWSSLTVIVHGLMMLLLGLWVLVTLKTIRGAYSGQLFFSPCLQIWKQQQENH</sequence>
<dbReference type="RefSeq" id="WP_004994564.1">
    <property type="nucleotide sequence ID" value="NZ_BKHN01000025.1"/>
</dbReference>
<feature type="transmembrane region" description="Helical" evidence="8">
    <location>
        <begin position="270"/>
        <end position="292"/>
    </location>
</feature>
<evidence type="ECO:0000256" key="2">
    <source>
        <dbReference type="ARBA" id="ARBA00008566"/>
    </source>
</evidence>
<feature type="transmembrane region" description="Helical" evidence="8">
    <location>
        <begin position="21"/>
        <end position="39"/>
    </location>
</feature>
<proteinExistence type="inferred from homology"/>
<evidence type="ECO:0000256" key="5">
    <source>
        <dbReference type="ARBA" id="ARBA00022692"/>
    </source>
</evidence>
<feature type="transmembrane region" description="Helical" evidence="8">
    <location>
        <begin position="126"/>
        <end position="145"/>
    </location>
</feature>
<dbReference type="PANTHER" id="PTHR31686:SF1">
    <property type="entry name" value="SULFITE EFFLUX PUMP SSU1"/>
    <property type="match status" value="1"/>
</dbReference>
<dbReference type="Proteomes" id="UP000595320">
    <property type="component" value="Chromosome"/>
</dbReference>
<accession>A0A7T9UJP7</accession>
<dbReference type="GeneID" id="66210667"/>
<keyword evidence="7 8" id="KW-0472">Membrane</keyword>
<feature type="transmembrane region" description="Helical" evidence="8">
    <location>
        <begin position="225"/>
        <end position="250"/>
    </location>
</feature>
<dbReference type="InterPro" id="IPR051629">
    <property type="entry name" value="Sulfite_efflux_TDT"/>
</dbReference>
<dbReference type="CDD" id="cd09318">
    <property type="entry name" value="TDT_SSU1"/>
    <property type="match status" value="1"/>
</dbReference>
<name>A0A7T9UJP7_9GAMM</name>
<feature type="transmembrane region" description="Helical" evidence="8">
    <location>
        <begin position="189"/>
        <end position="213"/>
    </location>
</feature>
<protein>
    <submittedName>
        <fullName evidence="9">TDT family transporter</fullName>
    </submittedName>
</protein>
<evidence type="ECO:0000256" key="3">
    <source>
        <dbReference type="ARBA" id="ARBA00022448"/>
    </source>
</evidence>
<feature type="transmembrane region" description="Helical" evidence="8">
    <location>
        <begin position="157"/>
        <end position="177"/>
    </location>
</feature>
<comment type="similarity">
    <text evidence="2">Belongs to the tellurite-resistance/dicarboxylate transporter (TDT) family.</text>
</comment>
<dbReference type="InterPro" id="IPR038665">
    <property type="entry name" value="Voltage-dep_anion_channel_sf"/>
</dbReference>
<feature type="transmembrane region" description="Helical" evidence="8">
    <location>
        <begin position="304"/>
        <end position="323"/>
    </location>
</feature>
<dbReference type="PANTHER" id="PTHR31686">
    <property type="match status" value="1"/>
</dbReference>
<keyword evidence="3" id="KW-0813">Transport</keyword>
<keyword evidence="6 8" id="KW-1133">Transmembrane helix</keyword>
<dbReference type="AlphaFoldDB" id="A0A7T9UJP7"/>
<dbReference type="Pfam" id="PF03595">
    <property type="entry name" value="SLAC1"/>
    <property type="match status" value="1"/>
</dbReference>
<evidence type="ECO:0000256" key="1">
    <source>
        <dbReference type="ARBA" id="ARBA00004651"/>
    </source>
</evidence>
<dbReference type="Gene3D" id="1.50.10.150">
    <property type="entry name" value="Voltage-dependent anion channel"/>
    <property type="match status" value="1"/>
</dbReference>
<comment type="subcellular location">
    <subcellularLocation>
        <location evidence="1">Cell membrane</location>
        <topology evidence="1">Multi-pass membrane protein</topology>
    </subcellularLocation>
</comment>
<keyword evidence="5 8" id="KW-0812">Transmembrane</keyword>
<dbReference type="GO" id="GO:0005886">
    <property type="term" value="C:plasma membrane"/>
    <property type="evidence" value="ECO:0007669"/>
    <property type="project" value="UniProtKB-SubCell"/>
</dbReference>
<gene>
    <name evidence="9" type="ORF">I6I53_04480</name>
</gene>
<feature type="transmembrane region" description="Helical" evidence="8">
    <location>
        <begin position="51"/>
        <end position="70"/>
    </location>
</feature>
<evidence type="ECO:0000313" key="10">
    <source>
        <dbReference type="Proteomes" id="UP000595320"/>
    </source>
</evidence>
<evidence type="ECO:0000313" key="9">
    <source>
        <dbReference type="EMBL" id="QQT87037.1"/>
    </source>
</evidence>
<organism evidence="9 10">
    <name type="scientific">Acinetobacter ursingii</name>
    <dbReference type="NCBI Taxonomy" id="108980"/>
    <lineage>
        <taxon>Bacteria</taxon>
        <taxon>Pseudomonadati</taxon>
        <taxon>Pseudomonadota</taxon>
        <taxon>Gammaproteobacteria</taxon>
        <taxon>Moraxellales</taxon>
        <taxon>Moraxellaceae</taxon>
        <taxon>Acinetobacter</taxon>
    </lineage>
</organism>